<gene>
    <name evidence="1" type="ORF">AG0111_0g7358</name>
</gene>
<protein>
    <submittedName>
        <fullName evidence="1">Uncharacterized protein</fullName>
    </submittedName>
</protein>
<proteinExistence type="predicted"/>
<dbReference type="Proteomes" id="UP000293547">
    <property type="component" value="Unassembled WGS sequence"/>
</dbReference>
<dbReference type="EMBL" id="PDWZ02000007">
    <property type="protein sequence ID" value="KAB2103946.1"/>
    <property type="molecule type" value="Genomic_DNA"/>
</dbReference>
<comment type="caution">
    <text evidence="1">The sequence shown here is derived from an EMBL/GenBank/DDBJ whole genome shotgun (WGS) entry which is preliminary data.</text>
</comment>
<reference evidence="1 2" key="1">
    <citation type="journal article" date="2019" name="bioRxiv">
        <title>Genomics, evolutionary history and diagnostics of the Alternaria alternata species group including apple and Asian pear pathotypes.</title>
        <authorList>
            <person name="Armitage A.D."/>
            <person name="Cockerton H.M."/>
            <person name="Sreenivasaprasad S."/>
            <person name="Woodhall J.W."/>
            <person name="Lane C.R."/>
            <person name="Harrison R.J."/>
            <person name="Clarkson J.P."/>
        </authorList>
    </citation>
    <scope>NUCLEOTIDE SEQUENCE [LARGE SCALE GENOMIC DNA]</scope>
    <source>
        <strain evidence="1 2">FERA 650</strain>
    </source>
</reference>
<evidence type="ECO:0000313" key="2">
    <source>
        <dbReference type="Proteomes" id="UP000293547"/>
    </source>
</evidence>
<evidence type="ECO:0000313" key="1">
    <source>
        <dbReference type="EMBL" id="KAB2103946.1"/>
    </source>
</evidence>
<organism evidence="1 2">
    <name type="scientific">Alternaria gaisen</name>
    <dbReference type="NCBI Taxonomy" id="167740"/>
    <lineage>
        <taxon>Eukaryota</taxon>
        <taxon>Fungi</taxon>
        <taxon>Dikarya</taxon>
        <taxon>Ascomycota</taxon>
        <taxon>Pezizomycotina</taxon>
        <taxon>Dothideomycetes</taxon>
        <taxon>Pleosporomycetidae</taxon>
        <taxon>Pleosporales</taxon>
        <taxon>Pleosporineae</taxon>
        <taxon>Pleosporaceae</taxon>
        <taxon>Alternaria</taxon>
        <taxon>Alternaria sect. Alternaria</taxon>
    </lineage>
</organism>
<keyword evidence="2" id="KW-1185">Reference proteome</keyword>
<sequence length="61" mass="7043">MKRYTAGKYIKSDDALYEVLHKKHSGVSKADFEITRRGDLWSYKAPEQLTADELLPAETRN</sequence>
<accession>A0ACB6FHP4</accession>
<name>A0ACB6FHP4_9PLEO</name>